<proteinExistence type="inferred from homology"/>
<keyword evidence="4 7" id="KW-0256">Endoplasmic reticulum</keyword>
<feature type="compositionally biased region" description="Polar residues" evidence="8">
    <location>
        <begin position="49"/>
        <end position="66"/>
    </location>
</feature>
<dbReference type="STRING" id="1295533.A0A1E3I804"/>
<keyword evidence="6 7" id="KW-0333">Golgi apparatus</keyword>
<dbReference type="FunFam" id="3.30.1380.20:FF:000002">
    <property type="entry name" value="Trafficking protein particle complex subunit"/>
    <property type="match status" value="1"/>
</dbReference>
<accession>A0A1E3I804</accession>
<dbReference type="Proteomes" id="UP000094065">
    <property type="component" value="Unassembled WGS sequence"/>
</dbReference>
<dbReference type="RefSeq" id="XP_018998495.1">
    <property type="nucleotide sequence ID" value="XM_019133790.1"/>
</dbReference>
<gene>
    <name evidence="9" type="ORF">L202_00585</name>
</gene>
<comment type="similarity">
    <text evidence="2 7">Belongs to the TRAPP small subunits family. BET3 subfamily.</text>
</comment>
<dbReference type="CDD" id="cd14943">
    <property type="entry name" value="TRAPPC5_Trs31"/>
    <property type="match status" value="1"/>
</dbReference>
<dbReference type="EMBL" id="AWGJ01000001">
    <property type="protein sequence ID" value="ODN84692.1"/>
    <property type="molecule type" value="Genomic_DNA"/>
</dbReference>
<sequence length="262" mass="28693">MAYNAPPSASSRFSLSSLPSPSPSLYSHSHSPSASTLAAANQNRRESARASQPSSLQQQLFGSSTPAPLGPQNIQDRPLGKSKLAEVSLGAWSFLFAEVVAYSQSRVDSVSDLEARLSSLGYDAGQRILPLLLLRNTQSSGIKEPKREHRLIPILQFIHTQVYRYCFGKPADGLERSVEEENEYMITLNQPPLTQFISVPKDMSQLSCEAFTAGIVEGVLDGLEVPARVTAHTVPTDQFPQRTVILIKLDQKVMDREEALGK</sequence>
<comment type="subunit">
    <text evidence="7">Part of the multisubunit TRAPP (transport protein particle) complex.</text>
</comment>
<evidence type="ECO:0000256" key="5">
    <source>
        <dbReference type="ARBA" id="ARBA00022892"/>
    </source>
</evidence>
<dbReference type="InterPro" id="IPR016696">
    <property type="entry name" value="TRAPP-I_su5"/>
</dbReference>
<evidence type="ECO:0000256" key="8">
    <source>
        <dbReference type="SAM" id="MobiDB-lite"/>
    </source>
</evidence>
<organism evidence="9 10">
    <name type="scientific">Cryptococcus amylolentus CBS 6039</name>
    <dbReference type="NCBI Taxonomy" id="1295533"/>
    <lineage>
        <taxon>Eukaryota</taxon>
        <taxon>Fungi</taxon>
        <taxon>Dikarya</taxon>
        <taxon>Basidiomycota</taxon>
        <taxon>Agaricomycotina</taxon>
        <taxon>Tremellomycetes</taxon>
        <taxon>Tremellales</taxon>
        <taxon>Cryptococcaceae</taxon>
        <taxon>Cryptococcus</taxon>
    </lineage>
</organism>
<dbReference type="SUPFAM" id="SSF111126">
    <property type="entry name" value="Ligand-binding domain in the NO signalling and Golgi transport"/>
    <property type="match status" value="1"/>
</dbReference>
<dbReference type="InterPro" id="IPR007194">
    <property type="entry name" value="TRAPP_component"/>
</dbReference>
<dbReference type="PANTHER" id="PTHR20902">
    <property type="entry name" value="41-2 PROTEIN ANTIGEN-RELATED"/>
    <property type="match status" value="1"/>
</dbReference>
<evidence type="ECO:0000256" key="2">
    <source>
        <dbReference type="ARBA" id="ARBA00006218"/>
    </source>
</evidence>
<protein>
    <recommendedName>
        <fullName evidence="7">Trafficking protein particle complex subunit</fullName>
    </recommendedName>
</protein>
<evidence type="ECO:0000256" key="6">
    <source>
        <dbReference type="ARBA" id="ARBA00023034"/>
    </source>
</evidence>
<evidence type="ECO:0000256" key="3">
    <source>
        <dbReference type="ARBA" id="ARBA00022448"/>
    </source>
</evidence>
<dbReference type="GO" id="GO:1990072">
    <property type="term" value="C:TRAPPIII protein complex"/>
    <property type="evidence" value="ECO:0007669"/>
    <property type="project" value="TreeGrafter"/>
</dbReference>
<dbReference type="GeneID" id="30151894"/>
<reference evidence="9 10" key="1">
    <citation type="submission" date="2016-06" db="EMBL/GenBank/DDBJ databases">
        <title>Evolution of pathogenesis and genome organization in the Tremellales.</title>
        <authorList>
            <person name="Cuomo C."/>
            <person name="Litvintseva A."/>
            <person name="Heitman J."/>
            <person name="Chen Y."/>
            <person name="Sun S."/>
            <person name="Springer D."/>
            <person name="Dromer F."/>
            <person name="Young S."/>
            <person name="Zeng Q."/>
            <person name="Chapman S."/>
            <person name="Gujja S."/>
            <person name="Saif S."/>
            <person name="Birren B."/>
        </authorList>
    </citation>
    <scope>NUCLEOTIDE SEQUENCE [LARGE SCALE GENOMIC DNA]</scope>
    <source>
        <strain evidence="9 10">CBS 6039</strain>
    </source>
</reference>
<dbReference type="PANTHER" id="PTHR20902:SF0">
    <property type="entry name" value="TRAFFICKING PROTEIN PARTICLE COMPLEX SUBUNIT 5"/>
    <property type="match status" value="1"/>
</dbReference>
<dbReference type="GO" id="GO:1990070">
    <property type="term" value="C:TRAPPI protein complex"/>
    <property type="evidence" value="ECO:0007669"/>
    <property type="project" value="TreeGrafter"/>
</dbReference>
<dbReference type="AlphaFoldDB" id="A0A1E3I804"/>
<keyword evidence="10" id="KW-1185">Reference proteome</keyword>
<name>A0A1E3I804_9TREE</name>
<evidence type="ECO:0000313" key="9">
    <source>
        <dbReference type="EMBL" id="ODN84692.1"/>
    </source>
</evidence>
<dbReference type="Pfam" id="PF04051">
    <property type="entry name" value="TRAPP"/>
    <property type="match status" value="1"/>
</dbReference>
<dbReference type="GO" id="GO:0006888">
    <property type="term" value="P:endoplasmic reticulum to Golgi vesicle-mediated transport"/>
    <property type="evidence" value="ECO:0007669"/>
    <property type="project" value="TreeGrafter"/>
</dbReference>
<evidence type="ECO:0000313" key="10">
    <source>
        <dbReference type="Proteomes" id="UP000094065"/>
    </source>
</evidence>
<feature type="compositionally biased region" description="Low complexity" evidence="8">
    <location>
        <begin position="1"/>
        <end position="40"/>
    </location>
</feature>
<keyword evidence="3 7" id="KW-0813">Transport</keyword>
<evidence type="ECO:0000256" key="7">
    <source>
        <dbReference type="PIRNR" id="PIRNR017479"/>
    </source>
</evidence>
<comment type="subcellular location">
    <subcellularLocation>
        <location evidence="1">Endoplasmic reticulum</location>
    </subcellularLocation>
    <subcellularLocation>
        <location evidence="7">Golgi apparatus</location>
        <location evidence="7">cis-Golgi network</location>
    </subcellularLocation>
</comment>
<dbReference type="OrthoDB" id="10254842at2759"/>
<feature type="region of interest" description="Disordered" evidence="8">
    <location>
        <begin position="1"/>
        <end position="77"/>
    </location>
</feature>
<dbReference type="GO" id="GO:1990071">
    <property type="term" value="C:TRAPPII protein complex"/>
    <property type="evidence" value="ECO:0007669"/>
    <property type="project" value="TreeGrafter"/>
</dbReference>
<dbReference type="GO" id="GO:0005783">
    <property type="term" value="C:endoplasmic reticulum"/>
    <property type="evidence" value="ECO:0007669"/>
    <property type="project" value="UniProtKB-SubCell"/>
</dbReference>
<dbReference type="Gene3D" id="3.30.1380.20">
    <property type="entry name" value="Trafficking protein particle complex subunit 3"/>
    <property type="match status" value="1"/>
</dbReference>
<dbReference type="InterPro" id="IPR024096">
    <property type="entry name" value="NO_sig/Golgi_transp_ligand-bd"/>
</dbReference>
<dbReference type="PIRSF" id="PIRSF017479">
    <property type="entry name" value="TRAPP_I_complex_Trs31"/>
    <property type="match status" value="1"/>
</dbReference>
<evidence type="ECO:0000256" key="1">
    <source>
        <dbReference type="ARBA" id="ARBA00004240"/>
    </source>
</evidence>
<evidence type="ECO:0000256" key="4">
    <source>
        <dbReference type="ARBA" id="ARBA00022824"/>
    </source>
</evidence>
<keyword evidence="5 7" id="KW-0931">ER-Golgi transport</keyword>
<comment type="caution">
    <text evidence="9">The sequence shown here is derived from an EMBL/GenBank/DDBJ whole genome shotgun (WGS) entry which is preliminary data.</text>
</comment>